<reference evidence="1 2" key="1">
    <citation type="submission" date="2019-06" db="EMBL/GenBank/DDBJ databases">
        <authorList>
            <person name="Broberg M."/>
        </authorList>
    </citation>
    <scope>NUCLEOTIDE SEQUENCE [LARGE SCALE GENOMIC DNA]</scope>
</reference>
<dbReference type="EMBL" id="CABFNS010000833">
    <property type="protein sequence ID" value="VUC31621.1"/>
    <property type="molecule type" value="Genomic_DNA"/>
</dbReference>
<dbReference type="PANTHER" id="PTHR42085">
    <property type="entry name" value="F-BOX DOMAIN-CONTAINING PROTEIN"/>
    <property type="match status" value="1"/>
</dbReference>
<dbReference type="InterPro" id="IPR038883">
    <property type="entry name" value="AN11006-like"/>
</dbReference>
<evidence type="ECO:0008006" key="3">
    <source>
        <dbReference type="Google" id="ProtNLM"/>
    </source>
</evidence>
<accession>A0ABY6UP56</accession>
<dbReference type="PANTHER" id="PTHR42085:SF2">
    <property type="entry name" value="F-BOX DOMAIN-CONTAINING PROTEIN"/>
    <property type="match status" value="1"/>
</dbReference>
<evidence type="ECO:0000313" key="2">
    <source>
        <dbReference type="Proteomes" id="UP000766486"/>
    </source>
</evidence>
<comment type="caution">
    <text evidence="1">The sequence shown here is derived from an EMBL/GenBank/DDBJ whole genome shotgun (WGS) entry which is preliminary data.</text>
</comment>
<keyword evidence="2" id="KW-1185">Reference proteome</keyword>
<name>A0ABY6UP56_BIOOC</name>
<sequence>MQFLSIPSEIRLQIFSQLLVQESPIDFDASHGPCNPRLFRQTQALPPALLRVSKKMHQEAIELIYSNNCFRFPNAYTSSDLDSNCLSLDTAVPYVAPFLKQIGPNADLLRHICIEFPTSHTFWHKPILPKEYIEVLQLIKDSCTNLRTIEIACKPPLELPISDVDYSARVLKALDDGGLKQMHSLENIVVIHGDYDIDEETVASCEALRKKLPSMKWSIELTKVPPRTWISDDDRVKYNDELQRREEERYEQQEEEEWLEEYYRRRNDPYWKNLDDSDYD</sequence>
<organism evidence="1 2">
    <name type="scientific">Bionectria ochroleuca</name>
    <name type="common">Gliocladium roseum</name>
    <dbReference type="NCBI Taxonomy" id="29856"/>
    <lineage>
        <taxon>Eukaryota</taxon>
        <taxon>Fungi</taxon>
        <taxon>Dikarya</taxon>
        <taxon>Ascomycota</taxon>
        <taxon>Pezizomycotina</taxon>
        <taxon>Sordariomycetes</taxon>
        <taxon>Hypocreomycetidae</taxon>
        <taxon>Hypocreales</taxon>
        <taxon>Bionectriaceae</taxon>
        <taxon>Clonostachys</taxon>
    </lineage>
</organism>
<gene>
    <name evidence="1" type="ORF">CLO192961_LOCUS305618</name>
</gene>
<protein>
    <recommendedName>
        <fullName evidence="3">F-box domain-containing protein</fullName>
    </recommendedName>
</protein>
<evidence type="ECO:0000313" key="1">
    <source>
        <dbReference type="EMBL" id="VUC31621.1"/>
    </source>
</evidence>
<proteinExistence type="predicted"/>
<dbReference type="Proteomes" id="UP000766486">
    <property type="component" value="Unassembled WGS sequence"/>
</dbReference>